<dbReference type="Proteomes" id="UP000480684">
    <property type="component" value="Unassembled WGS sequence"/>
</dbReference>
<dbReference type="RefSeq" id="WP_163678413.1">
    <property type="nucleotide sequence ID" value="NZ_JAAIYP010000036.1"/>
</dbReference>
<evidence type="ECO:0000313" key="2">
    <source>
        <dbReference type="Proteomes" id="UP000480684"/>
    </source>
</evidence>
<accession>A0A7C9QTK4</accession>
<keyword evidence="2" id="KW-1185">Reference proteome</keyword>
<evidence type="ECO:0000313" key="1">
    <source>
        <dbReference type="EMBL" id="NFV80343.1"/>
    </source>
</evidence>
<reference evidence="1 2" key="1">
    <citation type="submission" date="2020-02" db="EMBL/GenBank/DDBJ databases">
        <authorList>
            <person name="Dziuba M."/>
            <person name="Kuznetsov B."/>
            <person name="Mardanov A."/>
            <person name="Ravin N."/>
            <person name="Grouzdev D."/>
        </authorList>
    </citation>
    <scope>NUCLEOTIDE SEQUENCE [LARGE SCALE GENOMIC DNA]</scope>
    <source>
        <strain evidence="1 2">SpK</strain>
    </source>
</reference>
<proteinExistence type="predicted"/>
<gene>
    <name evidence="1" type="ORF">G4223_09485</name>
</gene>
<comment type="caution">
    <text evidence="1">The sequence shown here is derived from an EMBL/GenBank/DDBJ whole genome shotgun (WGS) entry which is preliminary data.</text>
</comment>
<organism evidence="1 2">
    <name type="scientific">Magnetospirillum aberrantis SpK</name>
    <dbReference type="NCBI Taxonomy" id="908842"/>
    <lineage>
        <taxon>Bacteria</taxon>
        <taxon>Pseudomonadati</taxon>
        <taxon>Pseudomonadota</taxon>
        <taxon>Alphaproteobacteria</taxon>
        <taxon>Rhodospirillales</taxon>
        <taxon>Rhodospirillaceae</taxon>
        <taxon>Magnetospirillum</taxon>
    </lineage>
</organism>
<protein>
    <recommendedName>
        <fullName evidence="3">Baseplate protein J-like domain-containing protein</fullName>
    </recommendedName>
</protein>
<evidence type="ECO:0008006" key="3">
    <source>
        <dbReference type="Google" id="ProtNLM"/>
    </source>
</evidence>
<name>A0A7C9QTK4_9PROT</name>
<dbReference type="AlphaFoldDB" id="A0A7C9QTK4"/>
<dbReference type="EMBL" id="JAAIYP010000036">
    <property type="protein sequence ID" value="NFV80343.1"/>
    <property type="molecule type" value="Genomic_DNA"/>
</dbReference>
<sequence>MSFELPDLDSRSGAQLLAELTRRIPMFTSKWTDFNDSDPGITLLQLLCWVGESLLYQANALPIETQRNFLRLVLGLAFSTNSTAYSLAAEKNNDFAFLALRRVLAAIEAGQPLSRDDIQAAVLEYRRVPYAALTLADTQRIALETNEVIAAMSPATPPRLNVVRADAEAGGDAITVHILSDAAQVYVKPIAGNVTRPDGSARRVLLYQGAAAADPVTPLNTLLGQVRTHLAPRVLAGSRVNVAAARMTFINLSLSAECPPAIKPDNVLDGLASALFAYFQPGSAWTYGQPPDLAEVLHVAASVPGVGRITACDLNYVPTPRLGAMAELGVNARLADLPAAPPALIYQGLPRLRCLDLSVRSAQS</sequence>